<proteinExistence type="predicted"/>
<comment type="caution">
    <text evidence="2">The sequence shown here is derived from an EMBL/GenBank/DDBJ whole genome shotgun (WGS) entry which is preliminary data.</text>
</comment>
<evidence type="ECO:0000256" key="1">
    <source>
        <dbReference type="SAM" id="SignalP"/>
    </source>
</evidence>
<reference evidence="2 3" key="1">
    <citation type="journal article" date="2019" name="Sci. Rep.">
        <title>Extended insight into the Mycobacterium chelonae-abscessus complex through whole genome sequencing of Mycobacterium salmoniphilum outbreak and Mycobacterium salmoniphilum-like strains.</title>
        <authorList>
            <person name="Behra P.R.K."/>
            <person name="Das S."/>
            <person name="Pettersson B.M.F."/>
            <person name="Shirreff L."/>
            <person name="DuCote T."/>
            <person name="Jacobsson K.G."/>
            <person name="Ennis D.G."/>
            <person name="Kirsebom L.A."/>
        </authorList>
    </citation>
    <scope>NUCLEOTIDE SEQUENCE [LARGE SCALE GENOMIC DNA]</scope>
    <source>
        <strain evidence="2 3">DSM 45524</strain>
    </source>
</reference>
<dbReference type="Proteomes" id="UP000295627">
    <property type="component" value="Unassembled WGS sequence"/>
</dbReference>
<name>A0A4R5PE28_9MYCO</name>
<evidence type="ECO:0000313" key="2">
    <source>
        <dbReference type="EMBL" id="TDH23666.1"/>
    </source>
</evidence>
<organism evidence="2 3">
    <name type="scientific">Mycobacteroides franklinii</name>
    <dbReference type="NCBI Taxonomy" id="948102"/>
    <lineage>
        <taxon>Bacteria</taxon>
        <taxon>Bacillati</taxon>
        <taxon>Actinomycetota</taxon>
        <taxon>Actinomycetes</taxon>
        <taxon>Mycobacteriales</taxon>
        <taxon>Mycobacteriaceae</taxon>
        <taxon>Mycobacteroides</taxon>
    </lineage>
</organism>
<gene>
    <name evidence="2" type="ORF">EJ571_05185</name>
</gene>
<feature type="signal peptide" evidence="1">
    <location>
        <begin position="1"/>
        <end position="26"/>
    </location>
</feature>
<keyword evidence="1" id="KW-0732">Signal</keyword>
<sequence>MAPTLRAARGIGAAILLATITAPCAAADPPDYSAYRAIDPKPFQTYSTYGGGGVQFTSPTGLLCRIVVISRGMFAYAECFGKLPGAEGSNKVDISTTSGGSGIFTTTTKADFLAEQTASGYLASEPTGESAFYPLPVGSSITYTSSVWSGTCAVDVDTTSCTVHTTLPEDDRTKSFVLGPTDSTIR</sequence>
<dbReference type="EMBL" id="RXLR01000010">
    <property type="protein sequence ID" value="TDH23666.1"/>
    <property type="molecule type" value="Genomic_DNA"/>
</dbReference>
<accession>A0A4R5PE28</accession>
<dbReference type="RefSeq" id="WP_078334754.1">
    <property type="nucleotide sequence ID" value="NZ_MAFQ01000008.1"/>
</dbReference>
<evidence type="ECO:0008006" key="4">
    <source>
        <dbReference type="Google" id="ProtNLM"/>
    </source>
</evidence>
<dbReference type="AlphaFoldDB" id="A0A4R5PE28"/>
<feature type="chain" id="PRO_5039387936" description="Secreted protein" evidence="1">
    <location>
        <begin position="27"/>
        <end position="186"/>
    </location>
</feature>
<evidence type="ECO:0000313" key="3">
    <source>
        <dbReference type="Proteomes" id="UP000295627"/>
    </source>
</evidence>
<protein>
    <recommendedName>
        <fullName evidence="4">Secreted protein</fullName>
    </recommendedName>
</protein>